<reference evidence="3" key="1">
    <citation type="submission" date="2016-11" db="EMBL/GenBank/DDBJ databases">
        <authorList>
            <person name="Varghese N."/>
            <person name="Submissions S."/>
        </authorList>
    </citation>
    <scope>NUCLEOTIDE SEQUENCE [LARGE SCALE GENOMIC DNA]</scope>
    <source>
        <strain evidence="3">DSM 22363</strain>
    </source>
</reference>
<sequence length="320" mass="36750">MTLKADIEFLGERLFDEYKPTKNTADGPFGVRLSKWIGSAQDEADQIKLFRLLKHLFFIGQDDLEAASRTAFSKHVLEWLINRLGVNVFSAAAKSQMEDALTLVRYTGITDSFNLGEFLRINDIHGHSVRYTWEQEIDDWDQDEFCRRVMRRGIQNEIEKRYLVLLEDFVGSGSQAERAIRSAQAIRKTDGTFAYEVLFCPLIICPDGAEWATRLQVDFPNFHYSPVLELHDDGFIKPNAVPGENTEFPELRDCLSRLHPTVVGPPPVDQDFGPFGYQQTGAVFVKYDNCPDNTLPVLHRKRNNFWEPLFRRASRMPINA</sequence>
<keyword evidence="3" id="KW-1185">Reference proteome</keyword>
<dbReference type="STRING" id="1123272.SAMN02745824_1542"/>
<dbReference type="InterPro" id="IPR056920">
    <property type="entry name" value="PRTase-CE"/>
</dbReference>
<dbReference type="EMBL" id="FSQW01000001">
    <property type="protein sequence ID" value="SIN65751.1"/>
    <property type="molecule type" value="Genomic_DNA"/>
</dbReference>
<proteinExistence type="predicted"/>
<dbReference type="Proteomes" id="UP000185192">
    <property type="component" value="Unassembled WGS sequence"/>
</dbReference>
<dbReference type="AlphaFoldDB" id="A0A1N6D4N3"/>
<dbReference type="Pfam" id="PF24390">
    <property type="entry name" value="PRTase-CE"/>
    <property type="match status" value="1"/>
</dbReference>
<accession>A0A1N6D4N3</accession>
<evidence type="ECO:0000259" key="1">
    <source>
        <dbReference type="Pfam" id="PF24390"/>
    </source>
</evidence>
<feature type="domain" description="PRTase-CE" evidence="1">
    <location>
        <begin position="35"/>
        <end position="312"/>
    </location>
</feature>
<evidence type="ECO:0000313" key="2">
    <source>
        <dbReference type="EMBL" id="SIN65751.1"/>
    </source>
</evidence>
<evidence type="ECO:0000313" key="3">
    <source>
        <dbReference type="Proteomes" id="UP000185192"/>
    </source>
</evidence>
<organism evidence="2 3">
    <name type="scientific">Parasphingorhabdus marina DSM 22363</name>
    <dbReference type="NCBI Taxonomy" id="1123272"/>
    <lineage>
        <taxon>Bacteria</taxon>
        <taxon>Pseudomonadati</taxon>
        <taxon>Pseudomonadota</taxon>
        <taxon>Alphaproteobacteria</taxon>
        <taxon>Sphingomonadales</taxon>
        <taxon>Sphingomonadaceae</taxon>
        <taxon>Parasphingorhabdus</taxon>
    </lineage>
</organism>
<name>A0A1N6D4N3_9SPHN</name>
<protein>
    <recommendedName>
        <fullName evidence="1">PRTase-CE domain-containing protein</fullName>
    </recommendedName>
</protein>
<gene>
    <name evidence="2" type="ORF">SAMN02745824_1542</name>
</gene>